<reference evidence="2" key="2">
    <citation type="submission" date="2015-01" db="EMBL/GenBank/DDBJ databases">
        <title>Evolutionary Origins and Diversification of the Mycorrhizal Mutualists.</title>
        <authorList>
            <consortium name="DOE Joint Genome Institute"/>
            <consortium name="Mycorrhizal Genomics Consortium"/>
            <person name="Kohler A."/>
            <person name="Kuo A."/>
            <person name="Nagy L.G."/>
            <person name="Floudas D."/>
            <person name="Copeland A."/>
            <person name="Barry K.W."/>
            <person name="Cichocki N."/>
            <person name="Veneault-Fourrey C."/>
            <person name="LaButti K."/>
            <person name="Lindquist E.A."/>
            <person name="Lipzen A."/>
            <person name="Lundell T."/>
            <person name="Morin E."/>
            <person name="Murat C."/>
            <person name="Riley R."/>
            <person name="Ohm R."/>
            <person name="Sun H."/>
            <person name="Tunlid A."/>
            <person name="Henrissat B."/>
            <person name="Grigoriev I.V."/>
            <person name="Hibbett D.S."/>
            <person name="Martin F."/>
        </authorList>
    </citation>
    <scope>NUCLEOTIDE SEQUENCE [LARGE SCALE GENOMIC DNA]</scope>
    <source>
        <strain evidence="2">UH-Slu-Lm8-n1</strain>
    </source>
</reference>
<dbReference type="HOGENOM" id="CLU_2759489_0_0_1"/>
<accession>A0A0D0APU8</accession>
<dbReference type="OrthoDB" id="10558571at2759"/>
<evidence type="ECO:0000313" key="1">
    <source>
        <dbReference type="EMBL" id="KIK39994.1"/>
    </source>
</evidence>
<dbReference type="InParanoid" id="A0A0D0APU8"/>
<name>A0A0D0APU8_9AGAM</name>
<evidence type="ECO:0000313" key="2">
    <source>
        <dbReference type="Proteomes" id="UP000054485"/>
    </source>
</evidence>
<reference evidence="1 2" key="1">
    <citation type="submission" date="2014-04" db="EMBL/GenBank/DDBJ databases">
        <authorList>
            <consortium name="DOE Joint Genome Institute"/>
            <person name="Kuo A."/>
            <person name="Ruytinx J."/>
            <person name="Rineau F."/>
            <person name="Colpaert J."/>
            <person name="Kohler A."/>
            <person name="Nagy L.G."/>
            <person name="Floudas D."/>
            <person name="Copeland A."/>
            <person name="Barry K.W."/>
            <person name="Cichocki N."/>
            <person name="Veneault-Fourrey C."/>
            <person name="LaButti K."/>
            <person name="Lindquist E.A."/>
            <person name="Lipzen A."/>
            <person name="Lundell T."/>
            <person name="Morin E."/>
            <person name="Murat C."/>
            <person name="Sun H."/>
            <person name="Tunlid A."/>
            <person name="Henrissat B."/>
            <person name="Grigoriev I.V."/>
            <person name="Hibbett D.S."/>
            <person name="Martin F."/>
            <person name="Nordberg H.P."/>
            <person name="Cantor M.N."/>
            <person name="Hua S.X."/>
        </authorList>
    </citation>
    <scope>NUCLEOTIDE SEQUENCE [LARGE SCALE GENOMIC DNA]</scope>
    <source>
        <strain evidence="1 2">UH-Slu-Lm8-n1</strain>
    </source>
</reference>
<dbReference type="Proteomes" id="UP000054485">
    <property type="component" value="Unassembled WGS sequence"/>
</dbReference>
<keyword evidence="2" id="KW-1185">Reference proteome</keyword>
<sequence>MDNQAITANTDDYIRISTVRIKKTEGPGGKRSRNTENLKTVHSILKMQARRKRSWESLRLRNDIELWQIK</sequence>
<dbReference type="EMBL" id="KN835320">
    <property type="protein sequence ID" value="KIK39994.1"/>
    <property type="molecule type" value="Genomic_DNA"/>
</dbReference>
<organism evidence="1 2">
    <name type="scientific">Suillus luteus UH-Slu-Lm8-n1</name>
    <dbReference type="NCBI Taxonomy" id="930992"/>
    <lineage>
        <taxon>Eukaryota</taxon>
        <taxon>Fungi</taxon>
        <taxon>Dikarya</taxon>
        <taxon>Basidiomycota</taxon>
        <taxon>Agaricomycotina</taxon>
        <taxon>Agaricomycetes</taxon>
        <taxon>Agaricomycetidae</taxon>
        <taxon>Boletales</taxon>
        <taxon>Suillineae</taxon>
        <taxon>Suillaceae</taxon>
        <taxon>Suillus</taxon>
    </lineage>
</organism>
<proteinExistence type="predicted"/>
<gene>
    <name evidence="1" type="ORF">CY34DRAFT_291016</name>
</gene>
<dbReference type="AlphaFoldDB" id="A0A0D0APU8"/>
<protein>
    <submittedName>
        <fullName evidence="1">Uncharacterized protein</fullName>
    </submittedName>
</protein>